<comment type="caution">
    <text evidence="4">The sequence shown here is derived from an EMBL/GenBank/DDBJ whole genome shotgun (WGS) entry which is preliminary data.</text>
</comment>
<evidence type="ECO:0000313" key="4">
    <source>
        <dbReference type="EMBL" id="KUK61242.1"/>
    </source>
</evidence>
<dbReference type="Gene3D" id="2.120.10.30">
    <property type="entry name" value="TolB, C-terminal domain"/>
    <property type="match status" value="1"/>
</dbReference>
<keyword evidence="2" id="KW-0732">Signal</keyword>
<dbReference type="Pfam" id="PF01695">
    <property type="entry name" value="IstB_IS21"/>
    <property type="match status" value="1"/>
</dbReference>
<dbReference type="InterPro" id="IPR002611">
    <property type="entry name" value="IstB_ATP-bd"/>
</dbReference>
<protein>
    <submittedName>
        <fullName evidence="4">Peptidase S9B, dipeptidylpeptidase IV domain protein</fullName>
    </submittedName>
</protein>
<dbReference type="SUPFAM" id="SSF52540">
    <property type="entry name" value="P-loop containing nucleoside triphosphate hydrolases"/>
    <property type="match status" value="1"/>
</dbReference>
<proteinExistence type="inferred from homology"/>
<dbReference type="AlphaFoldDB" id="A0A117LQ37"/>
<dbReference type="Pfam" id="PF18204">
    <property type="entry name" value="PGF-CTERM"/>
    <property type="match status" value="1"/>
</dbReference>
<gene>
    <name evidence="4" type="ORF">XD82_1217</name>
</gene>
<dbReference type="Gene3D" id="2.120.10.60">
    <property type="entry name" value="Tricorn protease N-terminal domain"/>
    <property type="match status" value="1"/>
</dbReference>
<dbReference type="InterPro" id="IPR003593">
    <property type="entry name" value="AAA+_ATPase"/>
</dbReference>
<evidence type="ECO:0000259" key="3">
    <source>
        <dbReference type="SMART" id="SM00382"/>
    </source>
</evidence>
<evidence type="ECO:0000313" key="5">
    <source>
        <dbReference type="Proteomes" id="UP000054323"/>
    </source>
</evidence>
<dbReference type="PANTHER" id="PTHR36842">
    <property type="entry name" value="PROTEIN TOLB HOMOLOG"/>
    <property type="match status" value="1"/>
</dbReference>
<dbReference type="PATRIC" id="fig|2198.4.peg.1563"/>
<dbReference type="SMART" id="SM00382">
    <property type="entry name" value="AAA"/>
    <property type="match status" value="1"/>
</dbReference>
<evidence type="ECO:0000256" key="1">
    <source>
        <dbReference type="ARBA" id="ARBA00009820"/>
    </source>
</evidence>
<sequence>MPAGIEDLCHTLRLSGLAAAVRELEPGPCSEEILGFLLRALESEYELRLARKRLNAIRIAGFPTMKRFDEVVVDLLPDDGRAYLSVLKQLQFIEEHQNILMIGNSGTGKTHLAIATGVLACEQGYRVMFKTTAGPVNELVEAKQERRLTYLLRQLKRVDLLILDELGYIGGLDLWTMNPDGTGRVRLTEGGRITPSPGLSGYGADWSADGKRIVYTSCLFENAAIREGPNLSAIRTEANIWIMDADGGNKKQLTTDGDARLPQWQPQGDRIAYLSDGSGNREIWTMQSDGTGKTQVTFSEGSVSGYSWSPDGARIAYVVASPPGTLPEFSLWVINSDGLGSKQLTTGNWDTSPVWSPDGARIAFRSESRNQKLWVMESDGSGLAPLDPDNPAYMMQQWSPDGRTIVVSDGNDLSAIPLEDPAAPASPGFEAIFAAVALLLTACLLRLRKQE</sequence>
<dbReference type="Gene3D" id="3.40.50.300">
    <property type="entry name" value="P-loop containing nucleotide triphosphate hydrolases"/>
    <property type="match status" value="1"/>
</dbReference>
<feature type="domain" description="AAA+ ATPase" evidence="3">
    <location>
        <begin position="95"/>
        <end position="247"/>
    </location>
</feature>
<dbReference type="EMBL" id="LGGD01000151">
    <property type="protein sequence ID" value="KUK61242.1"/>
    <property type="molecule type" value="Genomic_DNA"/>
</dbReference>
<dbReference type="InterPro" id="IPR011659">
    <property type="entry name" value="WD40"/>
</dbReference>
<dbReference type="InterPro" id="IPR027417">
    <property type="entry name" value="P-loop_NTPase"/>
</dbReference>
<dbReference type="CDD" id="cd00009">
    <property type="entry name" value="AAA"/>
    <property type="match status" value="1"/>
</dbReference>
<dbReference type="InterPro" id="IPR011042">
    <property type="entry name" value="6-blade_b-propeller_TolB-like"/>
</dbReference>
<dbReference type="GO" id="GO:0005524">
    <property type="term" value="F:ATP binding"/>
    <property type="evidence" value="ECO:0007669"/>
    <property type="project" value="InterPro"/>
</dbReference>
<dbReference type="SUPFAM" id="SSF69304">
    <property type="entry name" value="Tricorn protease N-terminal domain"/>
    <property type="match status" value="1"/>
</dbReference>
<name>A0A117LQ37_9EURY</name>
<comment type="similarity">
    <text evidence="1">Belongs to the TolB family.</text>
</comment>
<dbReference type="PANTHER" id="PTHR36842:SF1">
    <property type="entry name" value="PROTEIN TOLB"/>
    <property type="match status" value="1"/>
</dbReference>
<organism evidence="4 5">
    <name type="scientific">Methanoculleus marisnigri</name>
    <dbReference type="NCBI Taxonomy" id="2198"/>
    <lineage>
        <taxon>Archaea</taxon>
        <taxon>Methanobacteriati</taxon>
        <taxon>Methanobacteriota</taxon>
        <taxon>Stenosarchaea group</taxon>
        <taxon>Methanomicrobia</taxon>
        <taxon>Methanomicrobiales</taxon>
        <taxon>Methanomicrobiaceae</taxon>
        <taxon>Methanoculleus</taxon>
    </lineage>
</organism>
<dbReference type="Pfam" id="PF07676">
    <property type="entry name" value="PD40"/>
    <property type="match status" value="4"/>
</dbReference>
<dbReference type="Proteomes" id="UP000054323">
    <property type="component" value="Unassembled WGS sequence"/>
</dbReference>
<evidence type="ECO:0000256" key="2">
    <source>
        <dbReference type="ARBA" id="ARBA00022729"/>
    </source>
</evidence>
<dbReference type="InterPro" id="IPR026371">
    <property type="entry name" value="PGF_CTERM"/>
</dbReference>
<reference evidence="5" key="1">
    <citation type="journal article" date="2015" name="MBio">
        <title>Genome-Resolved Metagenomic Analysis Reveals Roles for Candidate Phyla and Other Microbial Community Members in Biogeochemical Transformations in Oil Reservoirs.</title>
        <authorList>
            <person name="Hu P."/>
            <person name="Tom L."/>
            <person name="Singh A."/>
            <person name="Thomas B.C."/>
            <person name="Baker B.J."/>
            <person name="Piceno Y.M."/>
            <person name="Andersen G.L."/>
            <person name="Banfield J.F."/>
        </authorList>
    </citation>
    <scope>NUCLEOTIDE SEQUENCE [LARGE SCALE GENOMIC DNA]</scope>
</reference>
<accession>A0A117LQ37</accession>